<dbReference type="SUPFAM" id="SSF53474">
    <property type="entry name" value="alpha/beta-Hydrolases"/>
    <property type="match status" value="1"/>
</dbReference>
<evidence type="ECO:0000259" key="6">
    <source>
        <dbReference type="Pfam" id="PF04082"/>
    </source>
</evidence>
<dbReference type="AlphaFoldDB" id="A0A9W9M371"/>
<keyword evidence="3" id="KW-0539">Nucleus</keyword>
<dbReference type="GO" id="GO:0017000">
    <property type="term" value="P:antibiotic biosynthetic process"/>
    <property type="evidence" value="ECO:0007669"/>
    <property type="project" value="UniProtKB-ARBA"/>
</dbReference>
<protein>
    <recommendedName>
        <fullName evidence="9">Transcription factor domain-containing protein</fullName>
    </recommendedName>
</protein>
<evidence type="ECO:0000256" key="1">
    <source>
        <dbReference type="ARBA" id="ARBA00005964"/>
    </source>
</evidence>
<dbReference type="Gene3D" id="3.40.50.1820">
    <property type="entry name" value="alpha/beta hydrolase"/>
    <property type="match status" value="1"/>
</dbReference>
<keyword evidence="8" id="KW-1185">Reference proteome</keyword>
<dbReference type="GO" id="GO:0016787">
    <property type="term" value="F:hydrolase activity"/>
    <property type="evidence" value="ECO:0007669"/>
    <property type="project" value="UniProtKB-KW"/>
</dbReference>
<dbReference type="InterPro" id="IPR002018">
    <property type="entry name" value="CarbesteraseB"/>
</dbReference>
<dbReference type="InterPro" id="IPR029058">
    <property type="entry name" value="AB_hydrolase_fold"/>
</dbReference>
<dbReference type="PROSITE" id="PS00122">
    <property type="entry name" value="CARBOXYLESTERASE_B_1"/>
    <property type="match status" value="1"/>
</dbReference>
<dbReference type="Pfam" id="PF00135">
    <property type="entry name" value="COesterase"/>
    <property type="match status" value="1"/>
</dbReference>
<evidence type="ECO:0000313" key="7">
    <source>
        <dbReference type="EMBL" id="KAJ5187946.1"/>
    </source>
</evidence>
<feature type="region of interest" description="Disordered" evidence="4">
    <location>
        <begin position="1"/>
        <end position="28"/>
    </location>
</feature>
<dbReference type="GO" id="GO:0006351">
    <property type="term" value="P:DNA-templated transcription"/>
    <property type="evidence" value="ECO:0007669"/>
    <property type="project" value="InterPro"/>
</dbReference>
<dbReference type="PANTHER" id="PTHR11559">
    <property type="entry name" value="CARBOXYLESTERASE"/>
    <property type="match status" value="1"/>
</dbReference>
<dbReference type="Proteomes" id="UP001150942">
    <property type="component" value="Unassembled WGS sequence"/>
</dbReference>
<evidence type="ECO:0000256" key="3">
    <source>
        <dbReference type="ARBA" id="ARBA00023242"/>
    </source>
</evidence>
<dbReference type="OrthoDB" id="4328953at2759"/>
<evidence type="ECO:0008006" key="9">
    <source>
        <dbReference type="Google" id="ProtNLM"/>
    </source>
</evidence>
<evidence type="ECO:0000259" key="5">
    <source>
        <dbReference type="Pfam" id="PF00135"/>
    </source>
</evidence>
<sequence length="1168" mass="129063">MHTLRKPSATPQPLQPGEQPLGGWSANKFSTKTAPSCMSGVSGYENSLHPIPWAASLQSMRQSQPVAELEKKIDALTASLKAQAQKGRTAPAGPLVAEPVNAGMVYNSHASESGAEPDAERVLPSSEVVDEECQNFRDGETDSGNDVIDRGLLSLEEASQIFTRFFCEINPLCPMVAFSNDTCLQNMRRSKPILLLAILGVSSGSILPQLQPILAVELARQVAERVMFRTEKSVDLVQAMLVYAVWYLKHRETKDIGFNQYIHSAAVMAMELGLGNRPSASPVKTREDEAEMRRTWLTCYYTIQMASTILRNPPLIRFSPYIDECLKFFGDSPAAVPTDIALCTMVQWARIMEDVALVFHTDEPSQPLVEHDPRTQYHLHSFNTRLVEWKENATRSSNPNMLDHMFEIARLFVHEIAVRYNGTSDPNSTPPPVTATHIESLTTCVVSICGALESFLRLDLRVYRVIDCPYMTWTLYAAIVMVRLSDLLHSPLTRWGDVFLPDMKTNFYLSAIIRKLTVLSESDANPTAHGFRSAFKRLQSWHTQRSNSHSIPDLISGIKSSLGKRRSAKKQNSGTEHHAPDGTFSHGLELQTGEVLATPASPVNSDSLFQNRSPFNLDSWNIAMEESTGFEPFLNNVGGKTADGVTQFLGIKYASLRNRFADAEMIGCGEDDAILDATEYGPVAPSLPFGCELEHAAIQHTLPNKKIAESDLDCLNLNITLPAATSPASKLPVFLFIHGGGLVTGASSFPQYDMARFVKMSVQKGFPIIAVSINYRLGISGFLTSSELREAGFKPNNGLRDQRVAMVWIQKHIGTFGGDNQNVTLAGMSAGAAAVTLHLQCSKKLFTRAIAMSGSYLMTQPLPYHAHEESYKQAIDALGLANVTPEERVNVRVNCSTHELYSKILPRILVGFAVDGDLVPSEVAFPKARSDMENGPSSRGNNCKDMMIGCAQMDASICSLLTPQWKKDAAQNITAAMRDILKAHPKEAQEILERYGLEKTMSDEVAFPAVLNFVNDVVGLAPVVAFARAWQGNVYAYYFNERNPWEGPWKGQASHILDLAYLFQNYREYLTEEQQAVAEAFAEDFFNFCHGVSPWPVADETATKDTFPVRVFGPSDERLTAKVDVRAYGGETMRRSTVFDYADKISLDEMLMIVREFGVNASEALLAA</sequence>
<organism evidence="7 8">
    <name type="scientific">Penicillium cf. viridicatum</name>
    <dbReference type="NCBI Taxonomy" id="2972119"/>
    <lineage>
        <taxon>Eukaryota</taxon>
        <taxon>Fungi</taxon>
        <taxon>Dikarya</taxon>
        <taxon>Ascomycota</taxon>
        <taxon>Pezizomycotina</taxon>
        <taxon>Eurotiomycetes</taxon>
        <taxon>Eurotiomycetidae</taxon>
        <taxon>Eurotiales</taxon>
        <taxon>Aspergillaceae</taxon>
        <taxon>Penicillium</taxon>
    </lineage>
</organism>
<proteinExistence type="inferred from homology"/>
<evidence type="ECO:0000256" key="4">
    <source>
        <dbReference type="SAM" id="MobiDB-lite"/>
    </source>
</evidence>
<gene>
    <name evidence="7" type="ORF">N7449_010940</name>
</gene>
<feature type="region of interest" description="Disordered" evidence="4">
    <location>
        <begin position="561"/>
        <end position="585"/>
    </location>
</feature>
<comment type="similarity">
    <text evidence="1">Belongs to the type-B carboxylesterase/lipase family.</text>
</comment>
<evidence type="ECO:0000313" key="8">
    <source>
        <dbReference type="Proteomes" id="UP001150942"/>
    </source>
</evidence>
<reference evidence="7" key="1">
    <citation type="submission" date="2022-11" db="EMBL/GenBank/DDBJ databases">
        <authorList>
            <person name="Petersen C."/>
        </authorList>
    </citation>
    <scope>NUCLEOTIDE SEQUENCE</scope>
    <source>
        <strain evidence="7">IBT 20477</strain>
    </source>
</reference>
<evidence type="ECO:0000256" key="2">
    <source>
        <dbReference type="ARBA" id="ARBA00022801"/>
    </source>
</evidence>
<dbReference type="GO" id="GO:0008270">
    <property type="term" value="F:zinc ion binding"/>
    <property type="evidence" value="ECO:0007669"/>
    <property type="project" value="InterPro"/>
</dbReference>
<feature type="compositionally biased region" description="Low complexity" evidence="4">
    <location>
        <begin position="11"/>
        <end position="23"/>
    </location>
</feature>
<keyword evidence="2" id="KW-0378">Hydrolase</keyword>
<comment type="caution">
    <text evidence="7">The sequence shown here is derived from an EMBL/GenBank/DDBJ whole genome shotgun (WGS) entry which is preliminary data.</text>
</comment>
<dbReference type="GO" id="GO:0072330">
    <property type="term" value="P:monocarboxylic acid biosynthetic process"/>
    <property type="evidence" value="ECO:0007669"/>
    <property type="project" value="UniProtKB-ARBA"/>
</dbReference>
<dbReference type="InterPro" id="IPR050309">
    <property type="entry name" value="Type-B_Carboxylest/Lipase"/>
</dbReference>
<reference evidence="7" key="2">
    <citation type="journal article" date="2023" name="IMA Fungus">
        <title>Comparative genomic study of the Penicillium genus elucidates a diverse pangenome and 15 lateral gene transfer events.</title>
        <authorList>
            <person name="Petersen C."/>
            <person name="Sorensen T."/>
            <person name="Nielsen M.R."/>
            <person name="Sondergaard T.E."/>
            <person name="Sorensen J.L."/>
            <person name="Fitzpatrick D.A."/>
            <person name="Frisvad J.C."/>
            <person name="Nielsen K.L."/>
        </authorList>
    </citation>
    <scope>NUCLEOTIDE SEQUENCE</scope>
    <source>
        <strain evidence="7">IBT 20477</strain>
    </source>
</reference>
<name>A0A9W9M371_9EURO</name>
<dbReference type="EMBL" id="JAPQKQ010000007">
    <property type="protein sequence ID" value="KAJ5187946.1"/>
    <property type="molecule type" value="Genomic_DNA"/>
</dbReference>
<dbReference type="CDD" id="cd12148">
    <property type="entry name" value="fungal_TF_MHR"/>
    <property type="match status" value="1"/>
</dbReference>
<accession>A0A9W9M371</accession>
<feature type="domain" description="Carboxylesterase type B" evidence="5">
    <location>
        <begin position="641"/>
        <end position="1090"/>
    </location>
</feature>
<dbReference type="Pfam" id="PF04082">
    <property type="entry name" value="Fungal_trans"/>
    <property type="match status" value="1"/>
</dbReference>
<dbReference type="GO" id="GO:0003677">
    <property type="term" value="F:DNA binding"/>
    <property type="evidence" value="ECO:0007669"/>
    <property type="project" value="InterPro"/>
</dbReference>
<dbReference type="InterPro" id="IPR007219">
    <property type="entry name" value="XnlR_reg_dom"/>
</dbReference>
<dbReference type="InterPro" id="IPR019826">
    <property type="entry name" value="Carboxylesterase_B_AS"/>
</dbReference>
<feature type="domain" description="Xylanolytic transcriptional activator regulatory" evidence="6">
    <location>
        <begin position="227"/>
        <end position="317"/>
    </location>
</feature>